<dbReference type="GO" id="GO:0003735">
    <property type="term" value="F:structural constituent of ribosome"/>
    <property type="evidence" value="ECO:0007669"/>
    <property type="project" value="InterPro"/>
</dbReference>
<comment type="similarity">
    <text evidence="1 4">Belongs to the bacterial ribosomal protein bL35 family.</text>
</comment>
<dbReference type="NCBIfam" id="TIGR00001">
    <property type="entry name" value="rpmI_bact"/>
    <property type="match status" value="1"/>
</dbReference>
<dbReference type="OrthoDB" id="162638at2759"/>
<dbReference type="GO" id="GO:0015934">
    <property type="term" value="C:large ribosomal subunit"/>
    <property type="evidence" value="ECO:0007669"/>
    <property type="project" value="TreeGrafter"/>
</dbReference>
<evidence type="ECO:0000256" key="5">
    <source>
        <dbReference type="SAM" id="MobiDB-lite"/>
    </source>
</evidence>
<dbReference type="Pfam" id="PF01632">
    <property type="entry name" value="Ribosomal_L35p"/>
    <property type="match status" value="1"/>
</dbReference>
<dbReference type="AlphaFoldDB" id="A0A1R1YQF2"/>
<sequence>MFLSSSINIFSKFLATTSAKFTLTTPSLLPTQSLMQTCQQTRQMSKLKTHTGAAKRWKRVANGLYKRKQAGKQHLNSKMSPSRRRSLGKTVLSNSVQTRVLNRLLPY</sequence>
<gene>
    <name evidence="6" type="ORF">AYI69_g1395</name>
</gene>
<keyword evidence="7" id="KW-1185">Reference proteome</keyword>
<keyword evidence="3 4" id="KW-0687">Ribonucleoprotein</keyword>
<dbReference type="PRINTS" id="PR00064">
    <property type="entry name" value="RIBOSOMALL35"/>
</dbReference>
<dbReference type="InterPro" id="IPR037229">
    <property type="entry name" value="Ribosomal_bL35_sf"/>
</dbReference>
<proteinExistence type="inferred from homology"/>
<dbReference type="InterPro" id="IPR021137">
    <property type="entry name" value="Ribosomal_bL35-like"/>
</dbReference>
<dbReference type="Proteomes" id="UP000187429">
    <property type="component" value="Unassembled WGS sequence"/>
</dbReference>
<evidence type="ECO:0000256" key="3">
    <source>
        <dbReference type="ARBA" id="ARBA00023274"/>
    </source>
</evidence>
<dbReference type="SUPFAM" id="SSF143034">
    <property type="entry name" value="L35p-like"/>
    <property type="match status" value="1"/>
</dbReference>
<reference evidence="7" key="1">
    <citation type="submission" date="2017-01" db="EMBL/GenBank/DDBJ databases">
        <authorList>
            <person name="Wang Y."/>
            <person name="White M."/>
            <person name="Kvist S."/>
            <person name="Moncalvo J.-M."/>
        </authorList>
    </citation>
    <scope>NUCLEOTIDE SEQUENCE [LARGE SCALE GENOMIC DNA]</scope>
    <source>
        <strain evidence="7">ID-206-W2</strain>
    </source>
</reference>
<dbReference type="Gene3D" id="4.10.410.60">
    <property type="match status" value="1"/>
</dbReference>
<evidence type="ECO:0000313" key="7">
    <source>
        <dbReference type="Proteomes" id="UP000187429"/>
    </source>
</evidence>
<feature type="region of interest" description="Disordered" evidence="5">
    <location>
        <begin position="69"/>
        <end position="89"/>
    </location>
</feature>
<comment type="caution">
    <text evidence="6">The sequence shown here is derived from an EMBL/GenBank/DDBJ whole genome shotgun (WGS) entry which is preliminary data.</text>
</comment>
<dbReference type="EMBL" id="LSSM01000375">
    <property type="protein sequence ID" value="OMJ29114.1"/>
    <property type="molecule type" value="Genomic_DNA"/>
</dbReference>
<organism evidence="6 7">
    <name type="scientific">Smittium culicis</name>
    <dbReference type="NCBI Taxonomy" id="133412"/>
    <lineage>
        <taxon>Eukaryota</taxon>
        <taxon>Fungi</taxon>
        <taxon>Fungi incertae sedis</taxon>
        <taxon>Zoopagomycota</taxon>
        <taxon>Kickxellomycotina</taxon>
        <taxon>Harpellomycetes</taxon>
        <taxon>Harpellales</taxon>
        <taxon>Legeriomycetaceae</taxon>
        <taxon>Smittium</taxon>
    </lineage>
</organism>
<dbReference type="HAMAP" id="MF_00514">
    <property type="entry name" value="Ribosomal_bL35"/>
    <property type="match status" value="1"/>
</dbReference>
<keyword evidence="2 4" id="KW-0689">Ribosomal protein</keyword>
<dbReference type="GO" id="GO:0006412">
    <property type="term" value="P:translation"/>
    <property type="evidence" value="ECO:0007669"/>
    <property type="project" value="InterPro"/>
</dbReference>
<evidence type="ECO:0000256" key="1">
    <source>
        <dbReference type="ARBA" id="ARBA00006598"/>
    </source>
</evidence>
<protein>
    <recommendedName>
        <fullName evidence="4">50S ribosomal protein L35</fullName>
    </recommendedName>
</protein>
<evidence type="ECO:0000256" key="2">
    <source>
        <dbReference type="ARBA" id="ARBA00022980"/>
    </source>
</evidence>
<dbReference type="FunFam" id="4.10.410.60:FF:000001">
    <property type="entry name" value="50S ribosomal protein L35"/>
    <property type="match status" value="1"/>
</dbReference>
<evidence type="ECO:0000313" key="6">
    <source>
        <dbReference type="EMBL" id="OMJ29114.1"/>
    </source>
</evidence>
<accession>A0A1R1YQF2</accession>
<dbReference type="PANTHER" id="PTHR33343:SF1">
    <property type="entry name" value="LARGE RIBOSOMAL SUBUNIT PROTEIN BL35M"/>
    <property type="match status" value="1"/>
</dbReference>
<evidence type="ECO:0000256" key="4">
    <source>
        <dbReference type="RuleBase" id="RU000568"/>
    </source>
</evidence>
<dbReference type="InterPro" id="IPR001706">
    <property type="entry name" value="Ribosomal_bL35"/>
</dbReference>
<dbReference type="PANTHER" id="PTHR33343">
    <property type="entry name" value="54S RIBOSOMAL PROTEIN BL35M"/>
    <property type="match status" value="1"/>
</dbReference>
<name>A0A1R1YQF2_9FUNG</name>